<dbReference type="InterPro" id="IPR010998">
    <property type="entry name" value="Integrase_recombinase_N"/>
</dbReference>
<sequence length="384" mass="44606">MNVKQKLSILVYGRKRTGVSDSLSLYIRVSIDGFKEEMSCGIKIRPEHWDNSRKQIKAGETQFKKYNKTLELMKADLERHFYLVQALHRVATPQMVLDSYRSPINGKDQQQQKIANLAFSERLDALICDYIKYCKFEKKAYEFDAVPSSEKKIILEDRRNGIKKRLDAITREANAIFDNKSHHKTLVLAIDEYLLNFLMLAFSGNRSPNSLEKMIGRKNRYLSFIKYRYKADDLPVEKLEYKFITDLFNYLLVQWGVNENSATKYCQCLKEIIDRAVANGWLQANIFGLFKCSYVEPDKLWPSMDEFVTLLNADLSKQSLREIRDINIFCGMTGLAYQEVFDLSPRDIVKGSDGELWIEKKRQKTDGDVSLPLLPLALEIIEQL</sequence>
<feature type="domain" description="Phage integrase SAM-like" evidence="2">
    <location>
        <begin position="220"/>
        <end position="287"/>
    </location>
</feature>
<dbReference type="EMBL" id="FNBN01000009">
    <property type="protein sequence ID" value="SDH19838.1"/>
    <property type="molecule type" value="Genomic_DNA"/>
</dbReference>
<reference evidence="4 5" key="1">
    <citation type="submission" date="2016-10" db="EMBL/GenBank/DDBJ databases">
        <authorList>
            <person name="de Groot N.N."/>
        </authorList>
    </citation>
    <scope>NUCLEOTIDE SEQUENCE [LARGE SCALE GENOMIC DNA]</scope>
    <source>
        <strain evidence="4 5">DSM 527</strain>
    </source>
</reference>
<feature type="domain" description="Arm DNA-binding" evidence="3">
    <location>
        <begin position="14"/>
        <end position="82"/>
    </location>
</feature>
<name>A0A1G8AFY6_CHIFI</name>
<dbReference type="Gene3D" id="1.10.150.130">
    <property type="match status" value="1"/>
</dbReference>
<dbReference type="InterPro" id="IPR035386">
    <property type="entry name" value="Arm-DNA-bind_5"/>
</dbReference>
<dbReference type="SUPFAM" id="SSF56349">
    <property type="entry name" value="DNA breaking-rejoining enzymes"/>
    <property type="match status" value="1"/>
</dbReference>
<dbReference type="OrthoDB" id="673554at2"/>
<evidence type="ECO:0000259" key="2">
    <source>
        <dbReference type="Pfam" id="PF13102"/>
    </source>
</evidence>
<dbReference type="GO" id="GO:0003677">
    <property type="term" value="F:DNA binding"/>
    <property type="evidence" value="ECO:0007669"/>
    <property type="project" value="UniProtKB-KW"/>
</dbReference>
<dbReference type="Pfam" id="PF17293">
    <property type="entry name" value="Arm-DNA-bind_5"/>
    <property type="match status" value="1"/>
</dbReference>
<evidence type="ECO:0000256" key="1">
    <source>
        <dbReference type="ARBA" id="ARBA00023125"/>
    </source>
</evidence>
<gene>
    <name evidence="4" type="ORF">SAMN04488121_109239</name>
</gene>
<evidence type="ECO:0008006" key="6">
    <source>
        <dbReference type="Google" id="ProtNLM"/>
    </source>
</evidence>
<protein>
    <recommendedName>
        <fullName evidence="6">Phage integrase SAM-like domain-containing protein</fullName>
    </recommendedName>
</protein>
<evidence type="ECO:0000259" key="3">
    <source>
        <dbReference type="Pfam" id="PF17293"/>
    </source>
</evidence>
<dbReference type="STRING" id="104663.SAMN04488121_109239"/>
<dbReference type="AlphaFoldDB" id="A0A1G8AFY6"/>
<dbReference type="InterPro" id="IPR011010">
    <property type="entry name" value="DNA_brk_join_enz"/>
</dbReference>
<evidence type="ECO:0000313" key="4">
    <source>
        <dbReference type="EMBL" id="SDH19838.1"/>
    </source>
</evidence>
<dbReference type="Proteomes" id="UP000199045">
    <property type="component" value="Unassembled WGS sequence"/>
</dbReference>
<evidence type="ECO:0000313" key="5">
    <source>
        <dbReference type="Proteomes" id="UP000199045"/>
    </source>
</evidence>
<keyword evidence="1" id="KW-0238">DNA-binding</keyword>
<accession>A0A1G8AFY6</accession>
<dbReference type="InterPro" id="IPR025269">
    <property type="entry name" value="SAM-like_dom"/>
</dbReference>
<dbReference type="RefSeq" id="WP_089837098.1">
    <property type="nucleotide sequence ID" value="NZ_FNBN01000009.1"/>
</dbReference>
<organism evidence="4 5">
    <name type="scientific">Chitinophaga filiformis</name>
    <name type="common">Myxococcus filiformis</name>
    <name type="synonym">Flexibacter filiformis</name>
    <dbReference type="NCBI Taxonomy" id="104663"/>
    <lineage>
        <taxon>Bacteria</taxon>
        <taxon>Pseudomonadati</taxon>
        <taxon>Bacteroidota</taxon>
        <taxon>Chitinophagia</taxon>
        <taxon>Chitinophagales</taxon>
        <taxon>Chitinophagaceae</taxon>
        <taxon>Chitinophaga</taxon>
    </lineage>
</organism>
<proteinExistence type="predicted"/>
<dbReference type="Pfam" id="PF13102">
    <property type="entry name" value="Phage_int_SAM_5"/>
    <property type="match status" value="1"/>
</dbReference>